<evidence type="ECO:0000313" key="7">
    <source>
        <dbReference type="EMBL" id="PWD98286.1"/>
    </source>
</evidence>
<evidence type="ECO:0000256" key="1">
    <source>
        <dbReference type="ARBA" id="ARBA00000094"/>
    </source>
</evidence>
<comment type="catalytic activity">
    <reaction evidence="1">
        <text>Hydrolysis of terminal non-reducing beta-D-fructofuranoside residues in beta-D-fructofuranosides.</text>
        <dbReference type="EC" id="3.2.1.26"/>
    </reaction>
</comment>
<keyword evidence="4" id="KW-0378">Hydrolase</keyword>
<organism evidence="7 8">
    <name type="scientific">Marinilabilia rubra</name>
    <dbReference type="NCBI Taxonomy" id="2162893"/>
    <lineage>
        <taxon>Bacteria</taxon>
        <taxon>Pseudomonadati</taxon>
        <taxon>Bacteroidota</taxon>
        <taxon>Bacteroidia</taxon>
        <taxon>Marinilabiliales</taxon>
        <taxon>Marinilabiliaceae</taxon>
        <taxon>Marinilabilia</taxon>
    </lineage>
</organism>
<dbReference type="Gene3D" id="1.50.10.10">
    <property type="match status" value="2"/>
</dbReference>
<dbReference type="AlphaFoldDB" id="A0A2U2B5F7"/>
<dbReference type="Pfam" id="PF12899">
    <property type="entry name" value="Glyco_hydro_100"/>
    <property type="match status" value="1"/>
</dbReference>
<sequence>MLKNNQVEIDDARNAAIKVLLHNAHGPFHGLPRTAGWGYPEPYTRDLMFALLGIAVSGKQELMNSMRNVLLALAKNQTRHGHIPSLVHDARDLGASDTTPLFLLGIGIFRKITNEKKFLQQATEKALQWMEYQSPSDRFLVAQQPTSDWRDEQWVTGYGFFVNTLTYSYLRLLNQDERADQLKHDMGRFTITNGIMHKHVHEGLVVKYKPYYAFWSYKIFSSERFDLLGNSLAILSGLASPTRANEMVTWIEEECINMRKNEELASDLPPNFFPYINPLDPDWHERYEQYNKPGEYHNGGIWPFICGLYIAALIAAKRYRLAEKKLIALTQTIKLSKSKSLKFGFNEWIRAQDGMPMGQDWQTWSAALYLYAAKCVETKKALFFDDASINSGI</sequence>
<dbReference type="OrthoDB" id="49490at2"/>
<keyword evidence="8" id="KW-1185">Reference proteome</keyword>
<dbReference type="GO" id="GO:0033926">
    <property type="term" value="F:endo-alpha-N-acetylgalactosaminidase activity"/>
    <property type="evidence" value="ECO:0007669"/>
    <property type="project" value="InterPro"/>
</dbReference>
<comment type="similarity">
    <text evidence="2">Belongs to the glycosyl hydrolase 100 family.</text>
</comment>
<reference evidence="7 8" key="1">
    <citation type="submission" date="2018-05" db="EMBL/GenBank/DDBJ databases">
        <title>Marinilabilia rubrum sp. nov., isolated from saltern sediment.</title>
        <authorList>
            <person name="Zhang R."/>
        </authorList>
    </citation>
    <scope>NUCLEOTIDE SEQUENCE [LARGE SCALE GENOMIC DNA]</scope>
    <source>
        <strain evidence="7 8">WTE16</strain>
    </source>
</reference>
<evidence type="ECO:0000256" key="5">
    <source>
        <dbReference type="ARBA" id="ARBA00023277"/>
    </source>
</evidence>
<evidence type="ECO:0000256" key="3">
    <source>
        <dbReference type="ARBA" id="ARBA00012758"/>
    </source>
</evidence>
<dbReference type="InterPro" id="IPR008928">
    <property type="entry name" value="6-hairpin_glycosidase_sf"/>
</dbReference>
<dbReference type="SUPFAM" id="SSF48208">
    <property type="entry name" value="Six-hairpin glycosidases"/>
    <property type="match status" value="1"/>
</dbReference>
<keyword evidence="5" id="KW-0119">Carbohydrate metabolism</keyword>
<dbReference type="GO" id="GO:0005975">
    <property type="term" value="P:carbohydrate metabolic process"/>
    <property type="evidence" value="ECO:0007669"/>
    <property type="project" value="InterPro"/>
</dbReference>
<dbReference type="EC" id="3.2.1.26" evidence="3"/>
<name>A0A2U2B5F7_9BACT</name>
<accession>A0A2U2B5F7</accession>
<dbReference type="EMBL" id="QEWP01000016">
    <property type="protein sequence ID" value="PWD98286.1"/>
    <property type="molecule type" value="Genomic_DNA"/>
</dbReference>
<evidence type="ECO:0000256" key="6">
    <source>
        <dbReference type="ARBA" id="ARBA00023295"/>
    </source>
</evidence>
<gene>
    <name evidence="7" type="ORF">DDZ16_16015</name>
</gene>
<dbReference type="InterPro" id="IPR024746">
    <property type="entry name" value="Glyco_hydro_100"/>
</dbReference>
<dbReference type="Proteomes" id="UP000244956">
    <property type="component" value="Unassembled WGS sequence"/>
</dbReference>
<comment type="caution">
    <text evidence="7">The sequence shown here is derived from an EMBL/GenBank/DDBJ whole genome shotgun (WGS) entry which is preliminary data.</text>
</comment>
<evidence type="ECO:0000313" key="8">
    <source>
        <dbReference type="Proteomes" id="UP000244956"/>
    </source>
</evidence>
<proteinExistence type="inferred from homology"/>
<evidence type="ECO:0000256" key="4">
    <source>
        <dbReference type="ARBA" id="ARBA00022801"/>
    </source>
</evidence>
<dbReference type="GO" id="GO:0004564">
    <property type="term" value="F:beta-fructofuranosidase activity"/>
    <property type="evidence" value="ECO:0007669"/>
    <property type="project" value="UniProtKB-EC"/>
</dbReference>
<evidence type="ECO:0000256" key="2">
    <source>
        <dbReference type="ARBA" id="ARBA00007671"/>
    </source>
</evidence>
<keyword evidence="6" id="KW-0326">Glycosidase</keyword>
<protein>
    <recommendedName>
        <fullName evidence="3">beta-fructofuranosidase</fullName>
        <ecNumber evidence="3">3.2.1.26</ecNumber>
    </recommendedName>
</protein>
<dbReference type="InterPro" id="IPR012341">
    <property type="entry name" value="6hp_glycosidase-like_sf"/>
</dbReference>
<dbReference type="RefSeq" id="WP_109265496.1">
    <property type="nucleotide sequence ID" value="NZ_QEWP01000016.1"/>
</dbReference>